<dbReference type="Gene3D" id="3.40.50.10610">
    <property type="entry name" value="ABC-type transport auxiliary lipoprotein component"/>
    <property type="match status" value="1"/>
</dbReference>
<dbReference type="STRING" id="679937.Bcop_2091"/>
<dbReference type="Proteomes" id="UP000018439">
    <property type="component" value="Chromosome"/>
</dbReference>
<gene>
    <name evidence="2" type="ORF">Bcop_2091</name>
</gene>
<proteinExistence type="predicted"/>
<dbReference type="eggNOG" id="COG4380">
    <property type="taxonomic scope" value="Bacteria"/>
</dbReference>
<keyword evidence="1" id="KW-0732">Signal</keyword>
<evidence type="ECO:0000256" key="1">
    <source>
        <dbReference type="SAM" id="SignalP"/>
    </source>
</evidence>
<dbReference type="EMBL" id="CM001167">
    <property type="protein sequence ID" value="EGJ72264.1"/>
    <property type="molecule type" value="Genomic_DNA"/>
</dbReference>
<accession>F3ZT96</accession>
<sequence length="249" mass="27850">MRKLVLFFCLLLSASSYSFSYAQEDSLGKWREEDPLSILIMPPINETNNVPAKEYLYSSLALPLINRGYYVFSPIMSMELLQEEGAYNSEIFLDGDISKFRDVFGADVLLFTIIHTWGKVLYTISTDIEYRFVSAKTGDVLLSHTASVSVDLSPDEYKDDDNPWVWLGGLIASSVSAASTPIVTVAREANSEILKKIPYGRYNPNYTPKVQGEELDNETAEDAAIKTIEKTPKQATEEVASEVSEEIDD</sequence>
<evidence type="ECO:0000313" key="3">
    <source>
        <dbReference type="Proteomes" id="UP000018439"/>
    </source>
</evidence>
<dbReference type="OrthoDB" id="1014694at2"/>
<reference evidence="2 3" key="1">
    <citation type="journal article" date="2011" name="Stand. Genomic Sci.">
        <title>Non-contiguous finished genome sequence of Bacteroides coprosuis type strain (PC139).</title>
        <authorList>
            <person name="Land M."/>
            <person name="Held B."/>
            <person name="Gronow S."/>
            <person name="Abt B."/>
            <person name="Lucas S."/>
            <person name="Del Rio T.G."/>
            <person name="Nolan M."/>
            <person name="Tice H."/>
            <person name="Cheng J.F."/>
            <person name="Pitluck S."/>
            <person name="Liolios K."/>
            <person name="Pagani I."/>
            <person name="Ivanova N."/>
            <person name="Mavromatis K."/>
            <person name="Mikhailova N."/>
            <person name="Pati A."/>
            <person name="Tapia R."/>
            <person name="Han C."/>
            <person name="Goodwin L."/>
            <person name="Chen A."/>
            <person name="Palaniappan K."/>
            <person name="Hauser L."/>
            <person name="Brambilla E.M."/>
            <person name="Rohde M."/>
            <person name="Goker M."/>
            <person name="Detter J.C."/>
            <person name="Woyke T."/>
            <person name="Bristow J."/>
            <person name="Eisen J.A."/>
            <person name="Markowitz V."/>
            <person name="Hugenholtz P."/>
            <person name="Kyrpides N.C."/>
            <person name="Klenk H.P."/>
            <person name="Lapidus A."/>
        </authorList>
    </citation>
    <scope>NUCLEOTIDE SEQUENCE</scope>
    <source>
        <strain evidence="2 3">DSM 18011</strain>
    </source>
</reference>
<feature type="chain" id="PRO_5003304029" description="Lipoprotein" evidence="1">
    <location>
        <begin position="23"/>
        <end position="249"/>
    </location>
</feature>
<name>F3ZT96_9BACE</name>
<protein>
    <recommendedName>
        <fullName evidence="4">Lipoprotein</fullName>
    </recommendedName>
</protein>
<dbReference type="HOGENOM" id="CLU_097432_0_0_10"/>
<organism evidence="2 3">
    <name type="scientific">Bacteroides coprosuis DSM 18011</name>
    <dbReference type="NCBI Taxonomy" id="679937"/>
    <lineage>
        <taxon>Bacteria</taxon>
        <taxon>Pseudomonadati</taxon>
        <taxon>Bacteroidota</taxon>
        <taxon>Bacteroidia</taxon>
        <taxon>Bacteroidales</taxon>
        <taxon>Bacteroidaceae</taxon>
        <taxon>Bacteroides</taxon>
    </lineage>
</organism>
<feature type="signal peptide" evidence="1">
    <location>
        <begin position="1"/>
        <end position="22"/>
    </location>
</feature>
<dbReference type="Pfam" id="PF05643">
    <property type="entry name" value="GNA1162-like"/>
    <property type="match status" value="1"/>
</dbReference>
<dbReference type="AlphaFoldDB" id="F3ZT96"/>
<keyword evidence="3" id="KW-1185">Reference proteome</keyword>
<dbReference type="InterPro" id="IPR008517">
    <property type="entry name" value="GNA1162-like"/>
</dbReference>
<evidence type="ECO:0000313" key="2">
    <source>
        <dbReference type="EMBL" id="EGJ72264.1"/>
    </source>
</evidence>
<evidence type="ECO:0008006" key="4">
    <source>
        <dbReference type="Google" id="ProtNLM"/>
    </source>
</evidence>